<dbReference type="PANTHER" id="PTHR12271">
    <property type="entry name" value="POLY A POLYMERASE CID PAP -RELATED"/>
    <property type="match status" value="1"/>
</dbReference>
<dbReference type="EMBL" id="CAXLJL010000489">
    <property type="protein sequence ID" value="CAL5138449.1"/>
    <property type="molecule type" value="Genomic_DNA"/>
</dbReference>
<dbReference type="InterPro" id="IPR054708">
    <property type="entry name" value="MTPAP-like_central"/>
</dbReference>
<organism evidence="2 3">
    <name type="scientific">Calicophoron daubneyi</name>
    <name type="common">Rumen fluke</name>
    <name type="synonym">Paramphistomum daubneyi</name>
    <dbReference type="NCBI Taxonomy" id="300641"/>
    <lineage>
        <taxon>Eukaryota</taxon>
        <taxon>Metazoa</taxon>
        <taxon>Spiralia</taxon>
        <taxon>Lophotrochozoa</taxon>
        <taxon>Platyhelminthes</taxon>
        <taxon>Trematoda</taxon>
        <taxon>Digenea</taxon>
        <taxon>Plagiorchiida</taxon>
        <taxon>Pronocephalata</taxon>
        <taxon>Paramphistomoidea</taxon>
        <taxon>Paramphistomidae</taxon>
        <taxon>Calicophoron</taxon>
    </lineage>
</organism>
<reference evidence="2" key="1">
    <citation type="submission" date="2024-06" db="EMBL/GenBank/DDBJ databases">
        <authorList>
            <person name="Liu X."/>
            <person name="Lenzi L."/>
            <person name="Haldenby T S."/>
            <person name="Uol C."/>
        </authorList>
    </citation>
    <scope>NUCLEOTIDE SEQUENCE</scope>
</reference>
<dbReference type="GO" id="GO:1990817">
    <property type="term" value="F:poly(A) RNA polymerase activity"/>
    <property type="evidence" value="ECO:0007669"/>
    <property type="project" value="TreeGrafter"/>
</dbReference>
<evidence type="ECO:0000259" key="1">
    <source>
        <dbReference type="Pfam" id="PF22600"/>
    </source>
</evidence>
<dbReference type="GO" id="GO:0031123">
    <property type="term" value="P:RNA 3'-end processing"/>
    <property type="evidence" value="ECO:0007669"/>
    <property type="project" value="TreeGrafter"/>
</dbReference>
<dbReference type="SUPFAM" id="SSF81631">
    <property type="entry name" value="PAP/OAS1 substrate-binding domain"/>
    <property type="match status" value="1"/>
</dbReference>
<dbReference type="SUPFAM" id="SSF81301">
    <property type="entry name" value="Nucleotidyltransferase"/>
    <property type="match status" value="1"/>
</dbReference>
<name>A0AAV2TQ96_CALDB</name>
<evidence type="ECO:0000313" key="2">
    <source>
        <dbReference type="EMBL" id="CAL5138449.1"/>
    </source>
</evidence>
<dbReference type="InterPro" id="IPR043519">
    <property type="entry name" value="NT_sf"/>
</dbReference>
<comment type="caution">
    <text evidence="2">The sequence shown here is derived from an EMBL/GenBank/DDBJ whole genome shotgun (WGS) entry which is preliminary data.</text>
</comment>
<proteinExistence type="predicted"/>
<protein>
    <recommendedName>
        <fullName evidence="1">Poly(A) RNA polymerase mitochondrial-like central palm domain-containing protein</fullName>
    </recommendedName>
</protein>
<accession>A0AAV2TQ96</accession>
<dbReference type="AlphaFoldDB" id="A0AAV2TQ96"/>
<sequence length="565" mass="63096">MSALCFNSTMNISMSALVAAAQRSVLFACAPVSLPFLVKQFERYCDGERLKHAFYWPHQDRTGVALLEADSKESLQTALSRLSAHHRTNVRGAHLVGASGQTIQLPFFRICSDPSCWPAESSGSSQPNDVQGFLHSRSVRSDVIINQPPISARSLYKKLLCCTTISDQTSTLFQSTRMTYPDLLARLVIPGYIEEVLRSICPDARVSIFGSAINGLGSSSSDLDLVVHVDSKAFPTFVEFISAGWNRSNSKGPIGYTKLGQRVTLQPFFLSLLRRLLRRVDPLGFHKAELFRGYIPILHLHKFGLLGTGVDISCTFDQSASPLKQSFHSGCLMDELLRAFTVCVPDFPKYISILKFIARNAKLTRDGPSYTFTNFKLTVLFINFLQTCGYAPPFEQLVSIWESVTTDPDKNPIISTLIPLPSLEVVLEQFFTYVITLNPSHFTLSLRSGRLYPRSKGLEPVLIVHPSSAVDFQDTMYEPKHDSDYVLCPNPIDPNRNMLHGIGEDEWSEFVRICDNWVKILHIASSPVSSSKAEKWGLLALERCPERRAFAVGPEKEEVDKRSCS</sequence>
<dbReference type="Proteomes" id="UP001497525">
    <property type="component" value="Unassembled WGS sequence"/>
</dbReference>
<gene>
    <name evidence="2" type="ORF">CDAUBV1_LOCUS13269</name>
</gene>
<feature type="domain" description="Poly(A) RNA polymerase mitochondrial-like central palm" evidence="1">
    <location>
        <begin position="165"/>
        <end position="300"/>
    </location>
</feature>
<dbReference type="Pfam" id="PF22600">
    <property type="entry name" value="MTPAP-like_central"/>
    <property type="match status" value="1"/>
</dbReference>
<dbReference type="Gene3D" id="1.10.1410.10">
    <property type="match status" value="1"/>
</dbReference>
<evidence type="ECO:0000313" key="3">
    <source>
        <dbReference type="Proteomes" id="UP001497525"/>
    </source>
</evidence>
<dbReference type="Gene3D" id="3.30.460.10">
    <property type="entry name" value="Beta Polymerase, domain 2"/>
    <property type="match status" value="1"/>
</dbReference>
<dbReference type="PANTHER" id="PTHR12271:SF133">
    <property type="entry name" value="POLY(A) RNA POLYMERASE, MITOCHONDRIAL"/>
    <property type="match status" value="1"/>
</dbReference>